<protein>
    <submittedName>
        <fullName evidence="1">Uncharacterized protein</fullName>
    </submittedName>
</protein>
<name>A0ACB6RCB3_9PLEO</name>
<dbReference type="Proteomes" id="UP000799755">
    <property type="component" value="Unassembled WGS sequence"/>
</dbReference>
<comment type="caution">
    <text evidence="1">The sequence shown here is derived from an EMBL/GenBank/DDBJ whole genome shotgun (WGS) entry which is preliminary data.</text>
</comment>
<keyword evidence="2" id="KW-1185">Reference proteome</keyword>
<evidence type="ECO:0000313" key="1">
    <source>
        <dbReference type="EMBL" id="KAF2476685.1"/>
    </source>
</evidence>
<sequence>MGNSTQPTGNSTIIPTNSRDYYSCAGPDVKDYPPKGEWLSFNALWGINSPTIVKNNKDSAYADFIKQGIQDVSRASKVDARLILSIIMQESGGNAQVECTGYDYKRDCGIMQMRGAANFSSSEPEKSIREMIEDSVYGVSEPGDLSWIKGTFWQGNPFAAAHLYNAGSVEENLTVQVGENLNSKWYANDIASRLLGWNGSKQGCENSRKCPNHGFENRQCQG</sequence>
<gene>
    <name evidence="1" type="ORF">BDR25DRAFT_210346</name>
</gene>
<proteinExistence type="predicted"/>
<organism evidence="1 2">
    <name type="scientific">Lindgomyces ingoldianus</name>
    <dbReference type="NCBI Taxonomy" id="673940"/>
    <lineage>
        <taxon>Eukaryota</taxon>
        <taxon>Fungi</taxon>
        <taxon>Dikarya</taxon>
        <taxon>Ascomycota</taxon>
        <taxon>Pezizomycotina</taxon>
        <taxon>Dothideomycetes</taxon>
        <taxon>Pleosporomycetidae</taxon>
        <taxon>Pleosporales</taxon>
        <taxon>Lindgomycetaceae</taxon>
        <taxon>Lindgomyces</taxon>
    </lineage>
</organism>
<dbReference type="EMBL" id="MU003494">
    <property type="protein sequence ID" value="KAF2476685.1"/>
    <property type="molecule type" value="Genomic_DNA"/>
</dbReference>
<reference evidence="1" key="1">
    <citation type="journal article" date="2020" name="Stud. Mycol.">
        <title>101 Dothideomycetes genomes: a test case for predicting lifestyles and emergence of pathogens.</title>
        <authorList>
            <person name="Haridas S."/>
            <person name="Albert R."/>
            <person name="Binder M."/>
            <person name="Bloem J."/>
            <person name="Labutti K."/>
            <person name="Salamov A."/>
            <person name="Andreopoulos B."/>
            <person name="Baker S."/>
            <person name="Barry K."/>
            <person name="Bills G."/>
            <person name="Bluhm B."/>
            <person name="Cannon C."/>
            <person name="Castanera R."/>
            <person name="Culley D."/>
            <person name="Daum C."/>
            <person name="Ezra D."/>
            <person name="Gonzalez J."/>
            <person name="Henrissat B."/>
            <person name="Kuo A."/>
            <person name="Liang C."/>
            <person name="Lipzen A."/>
            <person name="Lutzoni F."/>
            <person name="Magnuson J."/>
            <person name="Mondo S."/>
            <person name="Nolan M."/>
            <person name="Ohm R."/>
            <person name="Pangilinan J."/>
            <person name="Park H.-J."/>
            <person name="Ramirez L."/>
            <person name="Alfaro M."/>
            <person name="Sun H."/>
            <person name="Tritt A."/>
            <person name="Yoshinaga Y."/>
            <person name="Zwiers L.-H."/>
            <person name="Turgeon B."/>
            <person name="Goodwin S."/>
            <person name="Spatafora J."/>
            <person name="Crous P."/>
            <person name="Grigoriev I."/>
        </authorList>
    </citation>
    <scope>NUCLEOTIDE SEQUENCE</scope>
    <source>
        <strain evidence="1">ATCC 200398</strain>
    </source>
</reference>
<accession>A0ACB6RCB3</accession>
<evidence type="ECO:0000313" key="2">
    <source>
        <dbReference type="Proteomes" id="UP000799755"/>
    </source>
</evidence>